<feature type="transmembrane region" description="Helical" evidence="6">
    <location>
        <begin position="151"/>
        <end position="169"/>
    </location>
</feature>
<feature type="transmembrane region" description="Helical" evidence="6">
    <location>
        <begin position="96"/>
        <end position="114"/>
    </location>
</feature>
<feature type="transmembrane region" description="Helical" evidence="6">
    <location>
        <begin position="71"/>
        <end position="90"/>
    </location>
</feature>
<evidence type="ECO:0000256" key="4">
    <source>
        <dbReference type="ARBA" id="ARBA00022989"/>
    </source>
</evidence>
<feature type="transmembrane region" description="Helical" evidence="6">
    <location>
        <begin position="9"/>
        <end position="29"/>
    </location>
</feature>
<feature type="transmembrane region" description="Helical" evidence="6">
    <location>
        <begin position="181"/>
        <end position="198"/>
    </location>
</feature>
<feature type="transmembrane region" description="Helical" evidence="6">
    <location>
        <begin position="218"/>
        <end position="244"/>
    </location>
</feature>
<evidence type="ECO:0000256" key="3">
    <source>
        <dbReference type="ARBA" id="ARBA00022692"/>
    </source>
</evidence>
<dbReference type="InterPro" id="IPR051258">
    <property type="entry name" value="Diverse_Substrate_Transporter"/>
</dbReference>
<feature type="transmembrane region" description="Helical" evidence="6">
    <location>
        <begin position="282"/>
        <end position="298"/>
    </location>
</feature>
<reference evidence="8" key="1">
    <citation type="submission" date="2020-05" db="EMBL/GenBank/DDBJ databases">
        <authorList>
            <person name="Chiriac C."/>
            <person name="Salcher M."/>
            <person name="Ghai R."/>
            <person name="Kavagutti S V."/>
        </authorList>
    </citation>
    <scope>NUCLEOTIDE SEQUENCE</scope>
</reference>
<organism evidence="8">
    <name type="scientific">freshwater metagenome</name>
    <dbReference type="NCBI Taxonomy" id="449393"/>
    <lineage>
        <taxon>unclassified sequences</taxon>
        <taxon>metagenomes</taxon>
        <taxon>ecological metagenomes</taxon>
    </lineage>
</organism>
<keyword evidence="3 6" id="KW-0812">Transmembrane</keyword>
<evidence type="ECO:0000259" key="7">
    <source>
        <dbReference type="Pfam" id="PF00892"/>
    </source>
</evidence>
<dbReference type="PANTHER" id="PTHR42920">
    <property type="entry name" value="OS03G0707200 PROTEIN-RELATED"/>
    <property type="match status" value="1"/>
</dbReference>
<evidence type="ECO:0000313" key="8">
    <source>
        <dbReference type="EMBL" id="CAB4339814.1"/>
    </source>
</evidence>
<feature type="transmembrane region" description="Helical" evidence="6">
    <location>
        <begin position="251"/>
        <end position="276"/>
    </location>
</feature>
<dbReference type="SUPFAM" id="SSF103481">
    <property type="entry name" value="Multidrug resistance efflux transporter EmrE"/>
    <property type="match status" value="1"/>
</dbReference>
<name>A0A6J5ZB28_9ZZZZ</name>
<dbReference type="Pfam" id="PF00892">
    <property type="entry name" value="EamA"/>
    <property type="match status" value="2"/>
</dbReference>
<dbReference type="InterPro" id="IPR037185">
    <property type="entry name" value="EmrE-like"/>
</dbReference>
<keyword evidence="4 6" id="KW-1133">Transmembrane helix</keyword>
<comment type="subcellular location">
    <subcellularLocation>
        <location evidence="1">Cell membrane</location>
        <topology evidence="1">Multi-pass membrane protein</topology>
    </subcellularLocation>
</comment>
<accession>A0A6J5ZB28</accession>
<proteinExistence type="predicted"/>
<protein>
    <submittedName>
        <fullName evidence="8">Unannotated protein</fullName>
    </submittedName>
</protein>
<keyword evidence="5 6" id="KW-0472">Membrane</keyword>
<feature type="transmembrane region" description="Helical" evidence="6">
    <location>
        <begin position="35"/>
        <end position="55"/>
    </location>
</feature>
<feature type="domain" description="EamA" evidence="7">
    <location>
        <begin position="152"/>
        <end position="297"/>
    </location>
</feature>
<evidence type="ECO:0000256" key="1">
    <source>
        <dbReference type="ARBA" id="ARBA00004651"/>
    </source>
</evidence>
<dbReference type="InterPro" id="IPR000620">
    <property type="entry name" value="EamA_dom"/>
</dbReference>
<sequence>MLSKHRGEFFLILGAFIFALSGIIVIVVLKHLPAFRLAEFRSITAVVILGTYVLFTRPELIKMVRSEIPRLGMYGVVGFAMVNFGYLLGIQRGVPIALVLIIEFTASIWIALWIKFVRKAFVARDMWIAIALSLLGLFLVSKAWNGFTFDLIGLAGALGSAFALAGYFLMSEKIGKTREPIALLIFGMGFASIFWLVVLPPWNFPFEVFTKQMDLGGIAAGVLIPGWVMMAGAALLGTVIPYLCVLTGTRYLGASTSSVIGMLEPVMAGAFAWVWFGQSWDAIQLIGAVVVLFGIYLADRAKSQAHS</sequence>
<feature type="domain" description="EamA" evidence="7">
    <location>
        <begin position="6"/>
        <end position="141"/>
    </location>
</feature>
<dbReference type="GO" id="GO:0005886">
    <property type="term" value="C:plasma membrane"/>
    <property type="evidence" value="ECO:0007669"/>
    <property type="project" value="UniProtKB-SubCell"/>
</dbReference>
<dbReference type="PANTHER" id="PTHR42920:SF11">
    <property type="entry name" value="INNER MEMBRANE PROTEIN YTFF"/>
    <property type="match status" value="1"/>
</dbReference>
<evidence type="ECO:0000256" key="2">
    <source>
        <dbReference type="ARBA" id="ARBA00022475"/>
    </source>
</evidence>
<evidence type="ECO:0000256" key="5">
    <source>
        <dbReference type="ARBA" id="ARBA00023136"/>
    </source>
</evidence>
<gene>
    <name evidence="8" type="ORF">UFOPK3820_00864</name>
</gene>
<evidence type="ECO:0000256" key="6">
    <source>
        <dbReference type="SAM" id="Phobius"/>
    </source>
</evidence>
<dbReference type="AlphaFoldDB" id="A0A6J5ZB28"/>
<feature type="transmembrane region" description="Helical" evidence="6">
    <location>
        <begin position="126"/>
        <end position="145"/>
    </location>
</feature>
<keyword evidence="2" id="KW-1003">Cell membrane</keyword>
<dbReference type="EMBL" id="CAESAB010000032">
    <property type="protein sequence ID" value="CAB4339814.1"/>
    <property type="molecule type" value="Genomic_DNA"/>
</dbReference>